<dbReference type="InterPro" id="IPR032675">
    <property type="entry name" value="LRR_dom_sf"/>
</dbReference>
<organism evidence="1 2">
    <name type="scientific">Ganoderma sinense ZZ0214-1</name>
    <dbReference type="NCBI Taxonomy" id="1077348"/>
    <lineage>
        <taxon>Eukaryota</taxon>
        <taxon>Fungi</taxon>
        <taxon>Dikarya</taxon>
        <taxon>Basidiomycota</taxon>
        <taxon>Agaricomycotina</taxon>
        <taxon>Agaricomycetes</taxon>
        <taxon>Polyporales</taxon>
        <taxon>Polyporaceae</taxon>
        <taxon>Ganoderma</taxon>
    </lineage>
</organism>
<evidence type="ECO:0000313" key="1">
    <source>
        <dbReference type="EMBL" id="PIL25987.1"/>
    </source>
</evidence>
<evidence type="ECO:0000313" key="2">
    <source>
        <dbReference type="Proteomes" id="UP000230002"/>
    </source>
</evidence>
<dbReference type="OrthoDB" id="2522283at2759"/>
<dbReference type="AlphaFoldDB" id="A0A2G8RWW9"/>
<reference evidence="1 2" key="1">
    <citation type="journal article" date="2015" name="Sci. Rep.">
        <title>Chromosome-level genome map provides insights into diverse defense mechanisms in the medicinal fungus Ganoderma sinense.</title>
        <authorList>
            <person name="Zhu Y."/>
            <person name="Xu J."/>
            <person name="Sun C."/>
            <person name="Zhou S."/>
            <person name="Xu H."/>
            <person name="Nelson D.R."/>
            <person name="Qian J."/>
            <person name="Song J."/>
            <person name="Luo H."/>
            <person name="Xiang L."/>
            <person name="Li Y."/>
            <person name="Xu Z."/>
            <person name="Ji A."/>
            <person name="Wang L."/>
            <person name="Lu S."/>
            <person name="Hayward A."/>
            <person name="Sun W."/>
            <person name="Li X."/>
            <person name="Schwartz D.C."/>
            <person name="Wang Y."/>
            <person name="Chen S."/>
        </authorList>
    </citation>
    <scope>NUCLEOTIDE SEQUENCE [LARGE SCALE GENOMIC DNA]</scope>
    <source>
        <strain evidence="1 2">ZZ0214-1</strain>
    </source>
</reference>
<dbReference type="SUPFAM" id="SSF52047">
    <property type="entry name" value="RNI-like"/>
    <property type="match status" value="1"/>
</dbReference>
<keyword evidence="2" id="KW-1185">Reference proteome</keyword>
<accession>A0A2G8RWW9</accession>
<dbReference type="EMBL" id="AYKW01000045">
    <property type="protein sequence ID" value="PIL25987.1"/>
    <property type="molecule type" value="Genomic_DNA"/>
</dbReference>
<dbReference type="Proteomes" id="UP000230002">
    <property type="component" value="Unassembled WGS sequence"/>
</dbReference>
<name>A0A2G8RWW9_9APHY</name>
<dbReference type="STRING" id="1077348.A0A2G8RWW9"/>
<gene>
    <name evidence="1" type="ORF">GSI_11741</name>
</gene>
<protein>
    <recommendedName>
        <fullName evidence="3">F-box domain-containing protein</fullName>
    </recommendedName>
</protein>
<dbReference type="Gene3D" id="3.80.10.10">
    <property type="entry name" value="Ribonuclease Inhibitor"/>
    <property type="match status" value="1"/>
</dbReference>
<proteinExistence type="predicted"/>
<evidence type="ECO:0008006" key="3">
    <source>
        <dbReference type="Google" id="ProtNLM"/>
    </source>
</evidence>
<comment type="caution">
    <text evidence="1">The sequence shown here is derived from an EMBL/GenBank/DDBJ whole genome shotgun (WGS) entry which is preliminary data.</text>
</comment>
<sequence>MHLPTQPSRCYGLPIELVLEVLQEAQYHDLVPRYKWLKNYALVCRAWSPYAQQLLFAYVALLGGADHCKIFRKIVALSAARDPEHAAFLKSSICVLGMVIDHQPFYADIVHLCPNLRELHLSLYHGSFRPDVLRSLAEGGVRLKALRVKTYHYLPMFQLLSVLPSLEYLEVDCNSVLGNTLIIPPLYPPAWPLRHLRYSNLRRNTHLFLEWALSGPGAVARESLEVLEVVSPSFDPSTIATLGIAPTLRSLTLQRLFDSDDLTALTSLQEIAVVHPSGTPPTFRLLPAGVVHVALGAIPKTSGCATTVAGLAAYHERLGGSLRALTYNRKCDSSVDPPLMDVDMLYHFCAGRGIEFRLMDPPYGFYPGERVPLKPVRSFPRDLPMSSRRPLHAQGEELPWKTRRKATFARKIVNVASRAFGGTIPAMALAKP</sequence>